<feature type="transmembrane region" description="Helical" evidence="6">
    <location>
        <begin position="167"/>
        <end position="187"/>
    </location>
</feature>
<feature type="transmembrane region" description="Helical" evidence="6">
    <location>
        <begin position="38"/>
        <end position="59"/>
    </location>
</feature>
<feature type="transmembrane region" description="Helical" evidence="6">
    <location>
        <begin position="424"/>
        <end position="443"/>
    </location>
</feature>
<gene>
    <name evidence="7" type="ORF">ACFO0N_01355</name>
</gene>
<reference evidence="7 8" key="1">
    <citation type="journal article" date="2019" name="Int. J. Syst. Evol. Microbiol.">
        <title>The Global Catalogue of Microorganisms (GCM) 10K type strain sequencing project: providing services to taxonomists for standard genome sequencing and annotation.</title>
        <authorList>
            <consortium name="The Broad Institute Genomics Platform"/>
            <consortium name="The Broad Institute Genome Sequencing Center for Infectious Disease"/>
            <person name="Wu L."/>
            <person name="Ma J."/>
        </authorList>
    </citation>
    <scope>NUCLEOTIDE SEQUENCE [LARGE SCALE GENOMIC DNA]</scope>
    <source>
        <strain evidence="7 8">CGMCC 1.12553</strain>
    </source>
</reference>
<dbReference type="RefSeq" id="WP_267625025.1">
    <property type="nucleotide sequence ID" value="NZ_JAODIW010000010.1"/>
</dbReference>
<feature type="transmembrane region" description="Helical" evidence="6">
    <location>
        <begin position="80"/>
        <end position="98"/>
    </location>
</feature>
<feature type="transmembrane region" description="Helical" evidence="6">
    <location>
        <begin position="317"/>
        <end position="340"/>
    </location>
</feature>
<dbReference type="PANTHER" id="PTHR30250">
    <property type="entry name" value="PST FAMILY PREDICTED COLANIC ACID TRANSPORTER"/>
    <property type="match status" value="1"/>
</dbReference>
<dbReference type="GO" id="GO:0005886">
    <property type="term" value="C:plasma membrane"/>
    <property type="evidence" value="ECO:0007669"/>
    <property type="project" value="UniProtKB-SubCell"/>
</dbReference>
<feature type="transmembrane region" description="Helical" evidence="6">
    <location>
        <begin position="12"/>
        <end position="32"/>
    </location>
</feature>
<keyword evidence="2" id="KW-1003">Cell membrane</keyword>
<evidence type="ECO:0000313" key="7">
    <source>
        <dbReference type="EMBL" id="MFC4356590.1"/>
    </source>
</evidence>
<proteinExistence type="predicted"/>
<feature type="transmembrane region" description="Helical" evidence="6">
    <location>
        <begin position="449"/>
        <end position="467"/>
    </location>
</feature>
<name>A0ABD5P785_9EURY</name>
<dbReference type="PANTHER" id="PTHR30250:SF28">
    <property type="entry name" value="POLYSACCHARIDE BIOSYNTHESIS PROTEIN"/>
    <property type="match status" value="1"/>
</dbReference>
<feature type="transmembrane region" description="Helical" evidence="6">
    <location>
        <begin position="286"/>
        <end position="311"/>
    </location>
</feature>
<feature type="transmembrane region" description="Helical" evidence="6">
    <location>
        <begin position="104"/>
        <end position="123"/>
    </location>
</feature>
<feature type="transmembrane region" description="Helical" evidence="6">
    <location>
        <begin position="144"/>
        <end position="161"/>
    </location>
</feature>
<dbReference type="EMBL" id="JBHSDS010000002">
    <property type="protein sequence ID" value="MFC4356590.1"/>
    <property type="molecule type" value="Genomic_DNA"/>
</dbReference>
<evidence type="ECO:0000256" key="1">
    <source>
        <dbReference type="ARBA" id="ARBA00004651"/>
    </source>
</evidence>
<feature type="transmembrane region" description="Helical" evidence="6">
    <location>
        <begin position="385"/>
        <end position="404"/>
    </location>
</feature>
<organism evidence="7 8">
    <name type="scientific">Halobium salinum</name>
    <dbReference type="NCBI Taxonomy" id="1364940"/>
    <lineage>
        <taxon>Archaea</taxon>
        <taxon>Methanobacteriati</taxon>
        <taxon>Methanobacteriota</taxon>
        <taxon>Stenosarchaea group</taxon>
        <taxon>Halobacteria</taxon>
        <taxon>Halobacteriales</taxon>
        <taxon>Haloferacaceae</taxon>
        <taxon>Halobium</taxon>
    </lineage>
</organism>
<feature type="transmembrane region" description="Helical" evidence="6">
    <location>
        <begin position="360"/>
        <end position="379"/>
    </location>
</feature>
<evidence type="ECO:0000256" key="4">
    <source>
        <dbReference type="ARBA" id="ARBA00022989"/>
    </source>
</evidence>
<keyword evidence="3 6" id="KW-0812">Transmembrane</keyword>
<evidence type="ECO:0000256" key="2">
    <source>
        <dbReference type="ARBA" id="ARBA00022475"/>
    </source>
</evidence>
<keyword evidence="8" id="KW-1185">Reference proteome</keyword>
<dbReference type="AlphaFoldDB" id="A0ABD5P785"/>
<dbReference type="Pfam" id="PF13440">
    <property type="entry name" value="Polysacc_synt_3"/>
    <property type="match status" value="1"/>
</dbReference>
<dbReference type="InterPro" id="IPR050833">
    <property type="entry name" value="Poly_Biosynth_Transport"/>
</dbReference>
<keyword evidence="5 6" id="KW-0472">Membrane</keyword>
<comment type="caution">
    <text evidence="7">The sequence shown here is derived from an EMBL/GenBank/DDBJ whole genome shotgun (WGS) entry which is preliminary data.</text>
</comment>
<keyword evidence="4 6" id="KW-1133">Transmembrane helix</keyword>
<dbReference type="Proteomes" id="UP001595921">
    <property type="component" value="Unassembled WGS sequence"/>
</dbReference>
<comment type="subcellular location">
    <subcellularLocation>
        <location evidence="1">Cell membrane</location>
        <topology evidence="1">Multi-pass membrane protein</topology>
    </subcellularLocation>
</comment>
<accession>A0ABD5P785</accession>
<protein>
    <submittedName>
        <fullName evidence="7">Lipopolysaccharide biosynthesis protein</fullName>
    </submittedName>
</protein>
<sequence>MKVGAEVSKRFVTNVGGTLAGFVGTAVIGYTLGEEGLGSYAIFLSLQMLLAAAVSFGLYNTVTKLVSAGGNRARHYTSGVLFVLGGTAVSAVVAVTLRGRIDRVIGVDGALLLPLGVLTYGLFRLTGAFLEGEGRVALAGLVENSRYLVIVAIQLVLLLGLEWGVRGLIWGLVAGQFVTFLVAYAYARVVPARPSRALFSEFVDFSKFAYLQTMSSQLFKHADYVLLGAFVGPGAAGIYKVSFTVTEAAMLFSAALSRVSFPEFSRLTAEERAEKVRNLLGKATSYAGLFALPALAGGAVVGNDLLATLFGVDPGTVVLPVLGTVGQGNVLVVLLALANLANGFRSSFESYFLGTDRPQVAAASSVLLILVYGAVFYPLVRAFDAAGLAVTTTLAFAVSVAYLVHRLDYPIPGEALRDIATQVAAALVMAVVVVVVTGLLGGAAGPVRLAAVLTVGAATYFASLVTLNERIRNDAVWVLRDLAAERGGGS</sequence>
<evidence type="ECO:0000256" key="5">
    <source>
        <dbReference type="ARBA" id="ARBA00023136"/>
    </source>
</evidence>
<evidence type="ECO:0000256" key="3">
    <source>
        <dbReference type="ARBA" id="ARBA00022692"/>
    </source>
</evidence>
<evidence type="ECO:0000256" key="6">
    <source>
        <dbReference type="SAM" id="Phobius"/>
    </source>
</evidence>
<evidence type="ECO:0000313" key="8">
    <source>
        <dbReference type="Proteomes" id="UP001595921"/>
    </source>
</evidence>